<sequence>MKKITRANFEGLRQRYPVLNKEEMRRYVGGNSTTLYDDSDLALLNVYTLDIDMDACSAVGSDKDDEMEEDVWTSDLGICAFSAGDYGFGGYSFYGNSDGSYGYEGDGWDVDYGYLDEVVIYGNKPNNDYGYYGGSAYPGWGDGYGDGDGYWGEYSYSYVMDGYYGYGEVVGPTDCVAQTLAAILGKDANEIDAWIRSQYGPNGVPGDKYYEVLSHYLNGSPTPIPPFHYQYGVHPQLIASVKTSNGNGHSVIIMEIKGTDVTYLDPQNNNSIGTCNTLDITHLYRVDGKK</sequence>
<dbReference type="OrthoDB" id="1046378at2"/>
<gene>
    <name evidence="1" type="ORF">SAMN05444349_1298</name>
</gene>
<dbReference type="InterPro" id="IPR026408">
    <property type="entry name" value="GG_sam_targ_CFB"/>
</dbReference>
<name>A0A1M5DI74_9BACE</name>
<dbReference type="EMBL" id="FQVD01000029">
    <property type="protein sequence ID" value="SHF66534.1"/>
    <property type="molecule type" value="Genomic_DNA"/>
</dbReference>
<dbReference type="AlphaFoldDB" id="A0A1M5DI74"/>
<proteinExistence type="predicted"/>
<accession>A0A1M5DI74</accession>
<evidence type="ECO:0000313" key="1">
    <source>
        <dbReference type="EMBL" id="SHF66534.1"/>
    </source>
</evidence>
<reference evidence="1 2" key="1">
    <citation type="submission" date="2016-11" db="EMBL/GenBank/DDBJ databases">
        <authorList>
            <person name="Jaros S."/>
            <person name="Januszkiewicz K."/>
            <person name="Wedrychowicz H."/>
        </authorList>
    </citation>
    <scope>NUCLEOTIDE SEQUENCE [LARGE SCALE GENOMIC DNA]</scope>
    <source>
        <strain evidence="1 2">DSM 26883</strain>
    </source>
</reference>
<protein>
    <submittedName>
        <fullName evidence="1">Natural product</fullName>
    </submittedName>
</protein>
<keyword evidence="2" id="KW-1185">Reference proteome</keyword>
<dbReference type="NCBIfam" id="TIGR04149">
    <property type="entry name" value="GG_sam_targ_CFB"/>
    <property type="match status" value="1"/>
</dbReference>
<dbReference type="RefSeq" id="WP_073350170.1">
    <property type="nucleotide sequence ID" value="NZ_FQVD01000029.1"/>
</dbReference>
<evidence type="ECO:0000313" key="2">
    <source>
        <dbReference type="Proteomes" id="UP000184436"/>
    </source>
</evidence>
<organism evidence="1 2">
    <name type="scientific">Bacteroides faecichinchillae</name>
    <dbReference type="NCBI Taxonomy" id="871325"/>
    <lineage>
        <taxon>Bacteria</taxon>
        <taxon>Pseudomonadati</taxon>
        <taxon>Bacteroidota</taxon>
        <taxon>Bacteroidia</taxon>
        <taxon>Bacteroidales</taxon>
        <taxon>Bacteroidaceae</taxon>
        <taxon>Bacteroides</taxon>
    </lineage>
</organism>
<dbReference type="Proteomes" id="UP000184436">
    <property type="component" value="Unassembled WGS sequence"/>
</dbReference>
<dbReference type="STRING" id="871325.SAMN05444349_1298"/>